<evidence type="ECO:0000259" key="4">
    <source>
        <dbReference type="Pfam" id="PF25150"/>
    </source>
</evidence>
<dbReference type="GO" id="GO:0030488">
    <property type="term" value="P:tRNA methylation"/>
    <property type="evidence" value="ECO:0007669"/>
    <property type="project" value="TreeGrafter"/>
</dbReference>
<feature type="domain" description="DUF2428" evidence="3">
    <location>
        <begin position="743"/>
        <end position="979"/>
    </location>
</feature>
<dbReference type="SUPFAM" id="SSF48371">
    <property type="entry name" value="ARM repeat"/>
    <property type="match status" value="1"/>
</dbReference>
<sequence length="1682" mass="187757">MGTLQNMSQCPFAQISTVPQPSCPAQAHTVSEDVLREISRGALRNFVLKTDDINGVVHVWQCLLKTFSSASISSLHKTATCNATSSFFDATFLSKNQALREFGMSEPTWIATFEAYLDRYEDSKPKPMRQVLTSLIKALMAQKQATAVHSLHVSIVRLLVPNIILCEPRSRLKASIASLEWLVRKDAFPAVYLIRMIELWLAENTQAWYPLLEKHCIELGIPFNRFKQESTGSDISSRDLRFYTAQIFALAVLNSAQNKSAHPHVGSFFSLLCQKLKQASSDPEVVYFSPLTSRPFWVEPLKYVALNNLDDLDSFSNYMFSPLFKDDRSGSKQFLQRLPLQVLEPGRIPNAATDEFLLLFSVLQVAKETGLVQEDSIYNPPSTKSKEDDVYILHGGFLGAFLVHPDSTVRISALSLLTTTLSTTKPLPSSALQVLQDKLSYLHAEADPHSRDLVLVLIRKLLTRIRGGLSLLRRRVLNEDKPTQGNNANAALALSPEEATHAVNDHLQFLRWYIDFLESELRPSASYQRHISALRGLTLVLQSGLDERIDPALLSRLGNEQTPWSYNLEIFRPSLFRVTADLLTDPFDDVRATSLAVLNLFPNSFLREFSVEGAEETTIFKESSPHTQLVQALSRAEQVASRTSRADHADAVARLYHILFDIADADEADDKTKSWYFHKHSIVQALLSKLEKSVQSTGKAFQLAMRETPLHGYLSSLRYIVESKDFYTLLSSEADQISTWRLIHERIVGLCEAIWIGVSEPLCIDSPEGQYEESTEEMVGPKDLLSCSWRALRESSLLLNAILLNMTYAPQSPSDGLNYQDFARMGKLCFTQLAELRHRGAFSAVSQTFLSCSERCGQSEAPNIVKLPEAWYEDVLRIIDDQAAKLTRRSAGLPALITGIVSSNPSGPLFQRVVHELQSISRTPAPVDVKQPSLKLPQVHALNCLKDIFMNTRLGPSTEPYIMSTLVISVECLGSKIWAIRNCGLMLYRALMSRMCRRNRGGASPGFGGVSGSEPGRRVSFDKYPTLTELLSSLLKGPVAYADQKQPDGGSQGWDLSITTERVFPALALIGEKVPYAEEDNNLRKLVSRQFRSPVWGVREHAARIYASLLRVEDILSAVMELSDRSQSVVGQNEIHGILLCMRYALQRLWASPRGLYHDNFEAALRVIEGVSRALLDRSLPQLVEATLFEILNDATEAGLKCGEEVLVLELFNTLDHNRTIINRLEALVPSTTPDSPPSRSSSLFLRAVALLSITSFFLSCAIPTEGLSEGILGISNTDTDAGSYLLEHLYERLRPREQWCSQRIKLYISIVEGEFPYRVKRQAIDNLSDELEALLDKAPQIPADFDFLTAWARSPKLPEQTPGGKIWDRDMVNVSMRLRGCLLALQLLSVDDFAPSPPFVVEMNKWIQGLRFAAQDETEFDTRFAAALSLKSFFTGLKMSNKRSQLQPLLLSLYLVLYDLVNDDDEEIRDVAAEAASRILSCNVDDPNQAVALLPLAASSNIINFLINSYRASSTLFTTALTRLVGQKVSASNPGFTPVSEILAQLRKESTVLFVEEKQNLFIDDVREAEIWATVLTKLSLPDDSSNTISQFHGWVLDGLSALLETSREEGKDEVFGWTSNVDVLTTGVRAIRGARVLLRGDSFAKFGLDKESLRRVVGELRDNACLAGIHSLWVSELQMV</sequence>
<reference evidence="6 7" key="1">
    <citation type="submission" date="2017-10" db="EMBL/GenBank/DDBJ databases">
        <title>Comparative genomics in systemic dimorphic fungi from Ajellomycetaceae.</title>
        <authorList>
            <person name="Munoz J.F."/>
            <person name="Mcewen J.G."/>
            <person name="Clay O.K."/>
            <person name="Cuomo C.A."/>
        </authorList>
    </citation>
    <scope>NUCLEOTIDE SEQUENCE [LARGE SCALE GENOMIC DNA]</scope>
    <source>
        <strain evidence="6 7">UAMH7299</strain>
    </source>
</reference>
<organism evidence="6 7">
    <name type="scientific">Polytolypa hystricis (strain UAMH7299)</name>
    <dbReference type="NCBI Taxonomy" id="1447883"/>
    <lineage>
        <taxon>Eukaryota</taxon>
        <taxon>Fungi</taxon>
        <taxon>Dikarya</taxon>
        <taxon>Ascomycota</taxon>
        <taxon>Pezizomycotina</taxon>
        <taxon>Eurotiomycetes</taxon>
        <taxon>Eurotiomycetidae</taxon>
        <taxon>Onygenales</taxon>
        <taxon>Onygenales incertae sedis</taxon>
        <taxon>Polytolypa</taxon>
    </lineage>
</organism>
<dbReference type="InterPro" id="IPR056843">
    <property type="entry name" value="THADA-like_TPR"/>
</dbReference>
<dbReference type="PANTHER" id="PTHR14387:SF0">
    <property type="entry name" value="DUF2428 DOMAIN-CONTAINING PROTEIN"/>
    <property type="match status" value="1"/>
</dbReference>
<protein>
    <submittedName>
        <fullName evidence="6">Uncharacterized protein</fullName>
    </submittedName>
</protein>
<evidence type="ECO:0000259" key="3">
    <source>
        <dbReference type="Pfam" id="PF10350"/>
    </source>
</evidence>
<dbReference type="Pfam" id="PF25150">
    <property type="entry name" value="TPR_Trm732"/>
    <property type="match status" value="1"/>
</dbReference>
<comment type="similarity">
    <text evidence="1">Belongs to the THADA family.</text>
</comment>
<keyword evidence="7" id="KW-1185">Reference proteome</keyword>
<comment type="caution">
    <text evidence="6">The sequence shown here is derived from an EMBL/GenBank/DDBJ whole genome shotgun (WGS) entry which is preliminary data.</text>
</comment>
<dbReference type="PANTHER" id="PTHR14387">
    <property type="entry name" value="THADA/DEATH RECEPTOR INTERACTING PROTEIN"/>
    <property type="match status" value="1"/>
</dbReference>
<dbReference type="Proteomes" id="UP000224634">
    <property type="component" value="Unassembled WGS sequence"/>
</dbReference>
<name>A0A2B7YSC7_POLH7</name>
<dbReference type="Pfam" id="PF26523">
    <property type="entry name" value="Trm732_C"/>
    <property type="match status" value="1"/>
</dbReference>
<feature type="domain" description="tRNA (32-2'-O)-methyltransferase regulator THADA-like C-terminal TPR repeats region" evidence="5">
    <location>
        <begin position="981"/>
        <end position="1144"/>
    </location>
</feature>
<accession>A0A2B7YSC7</accession>
<dbReference type="STRING" id="1447883.A0A2B7YSC7"/>
<feature type="domain" description="tRNA (32-2'-O)-methyltransferase regulator THADA-like TPR repeats region" evidence="4">
    <location>
        <begin position="296"/>
        <end position="591"/>
    </location>
</feature>
<dbReference type="Pfam" id="PF25151">
    <property type="entry name" value="TPR_Trm732_C"/>
    <property type="match status" value="1"/>
</dbReference>
<proteinExistence type="inferred from homology"/>
<dbReference type="Pfam" id="PF10350">
    <property type="entry name" value="DUF2428"/>
    <property type="match status" value="1"/>
</dbReference>
<dbReference type="OrthoDB" id="289314at2759"/>
<dbReference type="InterPro" id="IPR056842">
    <property type="entry name" value="THADA-like_TPR_C"/>
</dbReference>
<keyword evidence="2" id="KW-0819">tRNA processing</keyword>
<dbReference type="GO" id="GO:0005829">
    <property type="term" value="C:cytosol"/>
    <property type="evidence" value="ECO:0007669"/>
    <property type="project" value="TreeGrafter"/>
</dbReference>
<dbReference type="EMBL" id="PDNA01000018">
    <property type="protein sequence ID" value="PGH23951.1"/>
    <property type="molecule type" value="Genomic_DNA"/>
</dbReference>
<dbReference type="InterPro" id="IPR051954">
    <property type="entry name" value="tRNA_methyltransferase_THADA"/>
</dbReference>
<dbReference type="InterPro" id="IPR019442">
    <property type="entry name" value="THADA/TRM732_DUF2428"/>
</dbReference>
<evidence type="ECO:0000256" key="2">
    <source>
        <dbReference type="ARBA" id="ARBA00022694"/>
    </source>
</evidence>
<evidence type="ECO:0000259" key="5">
    <source>
        <dbReference type="Pfam" id="PF25151"/>
    </source>
</evidence>
<evidence type="ECO:0000256" key="1">
    <source>
        <dbReference type="ARBA" id="ARBA00010409"/>
    </source>
</evidence>
<dbReference type="InterPro" id="IPR016024">
    <property type="entry name" value="ARM-type_fold"/>
</dbReference>
<evidence type="ECO:0000313" key="7">
    <source>
        <dbReference type="Proteomes" id="UP000224634"/>
    </source>
</evidence>
<evidence type="ECO:0000313" key="6">
    <source>
        <dbReference type="EMBL" id="PGH23951.1"/>
    </source>
</evidence>
<gene>
    <name evidence="6" type="ORF">AJ80_02013</name>
</gene>